<feature type="compositionally biased region" description="Basic and acidic residues" evidence="1">
    <location>
        <begin position="335"/>
        <end position="352"/>
    </location>
</feature>
<dbReference type="Proteomes" id="UP001054945">
    <property type="component" value="Unassembled WGS sequence"/>
</dbReference>
<reference evidence="2 3" key="1">
    <citation type="submission" date="2021-06" db="EMBL/GenBank/DDBJ databases">
        <title>Caerostris extrusa draft genome.</title>
        <authorList>
            <person name="Kono N."/>
            <person name="Arakawa K."/>
        </authorList>
    </citation>
    <scope>NUCLEOTIDE SEQUENCE [LARGE SCALE GENOMIC DNA]</scope>
</reference>
<evidence type="ECO:0000313" key="2">
    <source>
        <dbReference type="EMBL" id="GIY03631.1"/>
    </source>
</evidence>
<comment type="caution">
    <text evidence="2">The sequence shown here is derived from an EMBL/GenBank/DDBJ whole genome shotgun (WGS) entry which is preliminary data.</text>
</comment>
<proteinExistence type="predicted"/>
<evidence type="ECO:0000313" key="3">
    <source>
        <dbReference type="Proteomes" id="UP001054945"/>
    </source>
</evidence>
<feature type="region of interest" description="Disordered" evidence="1">
    <location>
        <begin position="90"/>
        <end position="199"/>
    </location>
</feature>
<dbReference type="AlphaFoldDB" id="A0AAV4Q3F7"/>
<name>A0AAV4Q3F7_CAEEX</name>
<feature type="compositionally biased region" description="Polar residues" evidence="1">
    <location>
        <begin position="22"/>
        <end position="40"/>
    </location>
</feature>
<organism evidence="2 3">
    <name type="scientific">Caerostris extrusa</name>
    <name type="common">Bark spider</name>
    <name type="synonym">Caerostris bankana</name>
    <dbReference type="NCBI Taxonomy" id="172846"/>
    <lineage>
        <taxon>Eukaryota</taxon>
        <taxon>Metazoa</taxon>
        <taxon>Ecdysozoa</taxon>
        <taxon>Arthropoda</taxon>
        <taxon>Chelicerata</taxon>
        <taxon>Arachnida</taxon>
        <taxon>Araneae</taxon>
        <taxon>Araneomorphae</taxon>
        <taxon>Entelegynae</taxon>
        <taxon>Araneoidea</taxon>
        <taxon>Araneidae</taxon>
        <taxon>Caerostris</taxon>
    </lineage>
</organism>
<dbReference type="GO" id="GO:0003964">
    <property type="term" value="F:RNA-directed DNA polymerase activity"/>
    <property type="evidence" value="ECO:0007669"/>
    <property type="project" value="UniProtKB-KW"/>
</dbReference>
<feature type="region of interest" description="Disordered" evidence="1">
    <location>
        <begin position="1"/>
        <end position="40"/>
    </location>
</feature>
<feature type="compositionally biased region" description="Polar residues" evidence="1">
    <location>
        <begin position="168"/>
        <end position="184"/>
    </location>
</feature>
<sequence length="371" mass="41364">MEENQISMPLIEANGEFGGNDVNMTESTPLSPKNSLPETTSNLLSETYQTSFTFELHTSQEIDAAIAQLGVPLAKLSSTPEETSRIIKAVTERRDQTSNNIAQPATAAAKDTGTKPKQPTKRKSSPDTQLDNTRARRSTDKDGLTAPPRHLIARGTHYMPTPPDSKQDSTTNSFSSLTNMTNSEMADDADPPEQPPRRQRISPFFIRCTKDWGSILPQLKTISPTLSSVLSRGNFLKITVASEVEHVRMKNKLVHLGLEFKCFNLKQDRPVKVMIRGLPACTPKEDINFALSHLGFKILAVNQLLKGLSHFYAEFQTIPPTPTLLPAEQTIKRRPSLDHKRRPSLDHKRRPPLELKMHRLANLRSSSLNCS</sequence>
<evidence type="ECO:0000256" key="1">
    <source>
        <dbReference type="SAM" id="MobiDB-lite"/>
    </source>
</evidence>
<keyword evidence="2" id="KW-0548">Nucleotidyltransferase</keyword>
<gene>
    <name evidence="2" type="primary">jockeypol_218</name>
    <name evidence="2" type="ORF">CEXT_144901</name>
</gene>
<accession>A0AAV4Q3F7</accession>
<protein>
    <submittedName>
        <fullName evidence="2">RNA-directed DNA polymerase from mobile element jockey</fullName>
    </submittedName>
</protein>
<keyword evidence="3" id="KW-1185">Reference proteome</keyword>
<keyword evidence="2" id="KW-0808">Transferase</keyword>
<feature type="region of interest" description="Disordered" evidence="1">
    <location>
        <begin position="324"/>
        <end position="352"/>
    </location>
</feature>
<keyword evidence="2" id="KW-0695">RNA-directed DNA polymerase</keyword>
<feature type="compositionally biased region" description="Basic and acidic residues" evidence="1">
    <location>
        <begin position="133"/>
        <end position="143"/>
    </location>
</feature>
<dbReference type="EMBL" id="BPLR01005605">
    <property type="protein sequence ID" value="GIY03631.1"/>
    <property type="molecule type" value="Genomic_DNA"/>
</dbReference>